<dbReference type="RefSeq" id="WP_137734629.1">
    <property type="nucleotide sequence ID" value="NZ_BJCL01000012.1"/>
</dbReference>
<dbReference type="PANTHER" id="PTHR34818:SF1">
    <property type="entry name" value="PROTEIN BLI-3"/>
    <property type="match status" value="1"/>
</dbReference>
<organism evidence="2 3">
    <name type="scientific">Pseudaquabacterium pictum</name>
    <dbReference type="NCBI Taxonomy" id="2315236"/>
    <lineage>
        <taxon>Bacteria</taxon>
        <taxon>Pseudomonadati</taxon>
        <taxon>Pseudomonadota</taxon>
        <taxon>Betaproteobacteria</taxon>
        <taxon>Burkholderiales</taxon>
        <taxon>Sphaerotilaceae</taxon>
        <taxon>Pseudaquabacterium</taxon>
    </lineage>
</organism>
<sequence length="173" mass="18852">MSNAPHPDDAAAERDQLWSLIKGIRFALFTTRHGNGHLHGRPMTMQNRAIGEDDRLWFFMSAQGAPVSDLLVEPQVNIGYADPGEDRYVSVSGTAAVVDDAAMKHALWSPMAAAWFPGGADDSDLALVQVRISHASYWDVQDSKLTQVVKMTRAAITGTPPTDLGEHGELRLT</sequence>
<evidence type="ECO:0000259" key="1">
    <source>
        <dbReference type="Pfam" id="PF16242"/>
    </source>
</evidence>
<keyword evidence="3" id="KW-1185">Reference proteome</keyword>
<dbReference type="PANTHER" id="PTHR34818">
    <property type="entry name" value="PROTEIN BLI-3"/>
    <property type="match status" value="1"/>
</dbReference>
<dbReference type="EMBL" id="BJCL01000012">
    <property type="protein sequence ID" value="GCL64907.1"/>
    <property type="molecule type" value="Genomic_DNA"/>
</dbReference>
<dbReference type="AlphaFoldDB" id="A0A480AXR0"/>
<dbReference type="Pfam" id="PF16242">
    <property type="entry name" value="Pyrid_ox_like"/>
    <property type="match status" value="1"/>
</dbReference>
<feature type="domain" description="General stress protein FMN-binding split barrel" evidence="1">
    <location>
        <begin position="14"/>
        <end position="159"/>
    </location>
</feature>
<gene>
    <name evidence="2" type="ORF">AQPW35_39880</name>
</gene>
<comment type="caution">
    <text evidence="2">The sequence shown here is derived from an EMBL/GenBank/DDBJ whole genome shotgun (WGS) entry which is preliminary data.</text>
</comment>
<protein>
    <submittedName>
        <fullName evidence="2">General stress protein</fullName>
    </submittedName>
</protein>
<dbReference type="InterPro" id="IPR052917">
    <property type="entry name" value="Stress-Dev_Protein"/>
</dbReference>
<dbReference type="SUPFAM" id="SSF50475">
    <property type="entry name" value="FMN-binding split barrel"/>
    <property type="match status" value="1"/>
</dbReference>
<dbReference type="InterPro" id="IPR012349">
    <property type="entry name" value="Split_barrel_FMN-bd"/>
</dbReference>
<proteinExistence type="predicted"/>
<dbReference type="Gene3D" id="2.30.110.10">
    <property type="entry name" value="Electron Transport, Fmn-binding Protein, Chain A"/>
    <property type="match status" value="1"/>
</dbReference>
<accession>A0A480AXR0</accession>
<name>A0A480AXR0_9BURK</name>
<dbReference type="OrthoDB" id="1432662at2"/>
<dbReference type="InterPro" id="IPR038725">
    <property type="entry name" value="YdaG_split_barrel_FMN-bd"/>
</dbReference>
<evidence type="ECO:0000313" key="2">
    <source>
        <dbReference type="EMBL" id="GCL64907.1"/>
    </source>
</evidence>
<reference evidence="3" key="1">
    <citation type="submission" date="2019-03" db="EMBL/GenBank/DDBJ databases">
        <title>Aquabacterium pictum sp.nov., the first bacteriochlorophyll a-containing freshwater bacterium in the genus Aquabacterium of the class Betaproteobacteria.</title>
        <authorList>
            <person name="Hirose S."/>
            <person name="Tank M."/>
            <person name="Hara E."/>
            <person name="Tamaki H."/>
            <person name="Takaichi S."/>
            <person name="Haruta S."/>
            <person name="Hanada S."/>
        </authorList>
    </citation>
    <scope>NUCLEOTIDE SEQUENCE [LARGE SCALE GENOMIC DNA]</scope>
    <source>
        <strain evidence="3">W35</strain>
    </source>
</reference>
<dbReference type="Proteomes" id="UP000301751">
    <property type="component" value="Unassembled WGS sequence"/>
</dbReference>
<evidence type="ECO:0000313" key="3">
    <source>
        <dbReference type="Proteomes" id="UP000301751"/>
    </source>
</evidence>